<keyword evidence="9" id="KW-0443">Lipid metabolism</keyword>
<dbReference type="InterPro" id="IPR006176">
    <property type="entry name" value="3-OHacyl-CoA_DH_NAD-bd"/>
</dbReference>
<keyword evidence="8" id="KW-0520">NAD</keyword>
<keyword evidence="5" id="KW-0276">Fatty acid metabolism</keyword>
<dbReference type="SUPFAM" id="SSF52096">
    <property type="entry name" value="ClpP/crotonase"/>
    <property type="match status" value="1"/>
</dbReference>
<dbReference type="EMBL" id="JAENGP010000007">
    <property type="protein sequence ID" value="MBK1781011.1"/>
    <property type="molecule type" value="Genomic_DNA"/>
</dbReference>
<keyword evidence="6" id="KW-0442">Lipid degradation</keyword>
<dbReference type="CDD" id="cd06558">
    <property type="entry name" value="crotonase-like"/>
    <property type="match status" value="1"/>
</dbReference>
<comment type="similarity">
    <text evidence="3">In the N-terminal section; belongs to the enoyl-CoA hydratase/isomerase family.</text>
</comment>
<evidence type="ECO:0000256" key="6">
    <source>
        <dbReference type="ARBA" id="ARBA00022963"/>
    </source>
</evidence>
<name>A0ABS1EBN6_9BURK</name>
<dbReference type="InterPro" id="IPR036291">
    <property type="entry name" value="NAD(P)-bd_dom_sf"/>
</dbReference>
<dbReference type="Proteomes" id="UP000635316">
    <property type="component" value="Unassembled WGS sequence"/>
</dbReference>
<dbReference type="PANTHER" id="PTHR43612:SF3">
    <property type="entry name" value="TRIFUNCTIONAL ENZYME SUBUNIT ALPHA, MITOCHONDRIAL"/>
    <property type="match status" value="1"/>
</dbReference>
<dbReference type="InterPro" id="IPR008927">
    <property type="entry name" value="6-PGluconate_DH-like_C_sf"/>
</dbReference>
<evidence type="ECO:0000256" key="2">
    <source>
        <dbReference type="ARBA" id="ARBA00007005"/>
    </source>
</evidence>
<reference evidence="16 17" key="1">
    <citation type="submission" date="2020-12" db="EMBL/GenBank/DDBJ databases">
        <authorList>
            <person name="Lu T."/>
            <person name="Wang Q."/>
            <person name="Han X."/>
        </authorList>
    </citation>
    <scope>NUCLEOTIDE SEQUENCE [LARGE SCALE GENOMIC DNA]</scope>
    <source>
        <strain evidence="16 17">WQ 585</strain>
    </source>
</reference>
<sequence>MSTELNVKNWSMQIDDRQIAWLSLNCPERSMNALSVQAMEELKTALDHLETRSVQGLILLSGKSNGFIAGADIKEFSDISSPDGGKQLIERGWNLFNRIENLRFPTLALIHGACLGGGLELALACQYRILLDTPKPALGLPEVMLGIYPGWGGLKRLPALIGPQAALDMILTGRTLDARKAKTLGLVDLVVAPRVARQSAAEWVLSGRPRRQARGLAKWLNRQPLKRLVAHQARKNVARKDPDTHYPAPRAIIDLWEQHNGNGLAAPDIVNQLLSSPVTANLIRVFHLQERLKSFGKQTDSPPVLHVHVIGAGVMGGGIATWCALQGIKTTLQDTDYSHIASAFKAAAPLFARKDRLTAQAARDRLIPDPDGHGIATADLVIEAIYENAQAKQALYQQLEALMKPDAILASNTSSLSIQTLRTGLKRPDRFLGIHFFNPVAKMPLVEIVHAEGISQQTIDRACAFAGQIGKLPLPVQDTPGFLVNAVLAPYMLEAMHCVDEGIAPEVIDTAMLKFGMPMGPIELADTVGLDIALAAGTQLSGDKPVPKCIVILVEQKKLGIKTGEGFYNWKNRKHGIRSGKPVPDGLAQRLITPLIEQAKRQTEKGITSDADLTDGGIIFGTGFAPSRGGPLHYSKTGCGKIR</sequence>
<evidence type="ECO:0000256" key="10">
    <source>
        <dbReference type="ARBA" id="ARBA00023239"/>
    </source>
</evidence>
<dbReference type="Pfam" id="PF00725">
    <property type="entry name" value="3HCDH"/>
    <property type="match status" value="1"/>
</dbReference>
<evidence type="ECO:0000256" key="12">
    <source>
        <dbReference type="ARBA" id="ARBA00049556"/>
    </source>
</evidence>
<dbReference type="PANTHER" id="PTHR43612">
    <property type="entry name" value="TRIFUNCTIONAL ENZYME SUBUNIT ALPHA"/>
    <property type="match status" value="1"/>
</dbReference>
<dbReference type="InterPro" id="IPR013328">
    <property type="entry name" value="6PGD_dom2"/>
</dbReference>
<protein>
    <recommendedName>
        <fullName evidence="4">enoyl-CoA hydratase</fullName>
        <ecNumber evidence="4">4.2.1.17</ecNumber>
    </recommendedName>
</protein>
<evidence type="ECO:0000313" key="17">
    <source>
        <dbReference type="Proteomes" id="UP000635316"/>
    </source>
</evidence>
<evidence type="ECO:0000256" key="11">
    <source>
        <dbReference type="ARBA" id="ARBA00023268"/>
    </source>
</evidence>
<organism evidence="16 17">
    <name type="scientific">Advenella mandrilli</name>
    <dbReference type="NCBI Taxonomy" id="2800330"/>
    <lineage>
        <taxon>Bacteria</taxon>
        <taxon>Pseudomonadati</taxon>
        <taxon>Pseudomonadota</taxon>
        <taxon>Betaproteobacteria</taxon>
        <taxon>Burkholderiales</taxon>
        <taxon>Alcaligenaceae</taxon>
    </lineage>
</organism>
<evidence type="ECO:0000256" key="8">
    <source>
        <dbReference type="ARBA" id="ARBA00023027"/>
    </source>
</evidence>
<keyword evidence="10" id="KW-0456">Lyase</keyword>
<proteinExistence type="inferred from homology"/>
<gene>
    <name evidence="16" type="ORF">JHL22_07260</name>
</gene>
<comment type="caution">
    <text evidence="16">The sequence shown here is derived from an EMBL/GenBank/DDBJ whole genome shotgun (WGS) entry which is preliminary data.</text>
</comment>
<keyword evidence="11" id="KW-0511">Multifunctional enzyme</keyword>
<dbReference type="Pfam" id="PF02737">
    <property type="entry name" value="3HCDH_N"/>
    <property type="match status" value="1"/>
</dbReference>
<dbReference type="PROSITE" id="PS00166">
    <property type="entry name" value="ENOYL_COA_HYDRATASE"/>
    <property type="match status" value="1"/>
</dbReference>
<evidence type="ECO:0000256" key="9">
    <source>
        <dbReference type="ARBA" id="ARBA00023098"/>
    </source>
</evidence>
<feature type="domain" description="3-hydroxyacyl-CoA dehydrogenase NAD binding" evidence="15">
    <location>
        <begin position="306"/>
        <end position="478"/>
    </location>
</feature>
<feature type="domain" description="3-hydroxyacyl-CoA dehydrogenase C-terminal" evidence="14">
    <location>
        <begin position="481"/>
        <end position="570"/>
    </location>
</feature>
<keyword evidence="17" id="KW-1185">Reference proteome</keyword>
<dbReference type="InterPro" id="IPR018376">
    <property type="entry name" value="Enoyl-CoA_hyd/isom_CS"/>
</dbReference>
<evidence type="ECO:0000256" key="1">
    <source>
        <dbReference type="ARBA" id="ARBA00005005"/>
    </source>
</evidence>
<evidence type="ECO:0000256" key="4">
    <source>
        <dbReference type="ARBA" id="ARBA00012076"/>
    </source>
</evidence>
<comment type="catalytic activity">
    <reaction evidence="12">
        <text>a (3S)-3-hydroxyacyl-CoA + NAD(+) = a 3-oxoacyl-CoA + NADH + H(+)</text>
        <dbReference type="Rhea" id="RHEA:22432"/>
        <dbReference type="ChEBI" id="CHEBI:15378"/>
        <dbReference type="ChEBI" id="CHEBI:57318"/>
        <dbReference type="ChEBI" id="CHEBI:57540"/>
        <dbReference type="ChEBI" id="CHEBI:57945"/>
        <dbReference type="ChEBI" id="CHEBI:90726"/>
        <dbReference type="EC" id="1.1.1.35"/>
    </reaction>
</comment>
<evidence type="ECO:0000256" key="3">
    <source>
        <dbReference type="ARBA" id="ARBA00008750"/>
    </source>
</evidence>
<comment type="similarity">
    <text evidence="13">Belongs to the enoyl-CoA hydratase/isomerase family.</text>
</comment>
<evidence type="ECO:0000313" key="16">
    <source>
        <dbReference type="EMBL" id="MBK1781011.1"/>
    </source>
</evidence>
<dbReference type="EC" id="4.2.1.17" evidence="4"/>
<dbReference type="Gene3D" id="1.10.1040.10">
    <property type="entry name" value="N-(1-d-carboxylethyl)-l-norvaline Dehydrogenase, domain 2"/>
    <property type="match status" value="2"/>
</dbReference>
<dbReference type="InterPro" id="IPR006108">
    <property type="entry name" value="3HC_DH_C"/>
</dbReference>
<dbReference type="Gene3D" id="3.40.50.720">
    <property type="entry name" value="NAD(P)-binding Rossmann-like Domain"/>
    <property type="match status" value="1"/>
</dbReference>
<keyword evidence="7" id="KW-0560">Oxidoreductase</keyword>
<comment type="similarity">
    <text evidence="2">In the central section; belongs to the 3-hydroxyacyl-CoA dehydrogenase family.</text>
</comment>
<evidence type="ECO:0000256" key="13">
    <source>
        <dbReference type="RuleBase" id="RU003707"/>
    </source>
</evidence>
<dbReference type="Gene3D" id="3.90.226.10">
    <property type="entry name" value="2-enoyl-CoA Hydratase, Chain A, domain 1"/>
    <property type="match status" value="1"/>
</dbReference>
<dbReference type="InterPro" id="IPR029045">
    <property type="entry name" value="ClpP/crotonase-like_dom_sf"/>
</dbReference>
<evidence type="ECO:0000256" key="7">
    <source>
        <dbReference type="ARBA" id="ARBA00023002"/>
    </source>
</evidence>
<dbReference type="SUPFAM" id="SSF51735">
    <property type="entry name" value="NAD(P)-binding Rossmann-fold domains"/>
    <property type="match status" value="1"/>
</dbReference>
<dbReference type="RefSeq" id="WP_200235472.1">
    <property type="nucleotide sequence ID" value="NZ_JAENGP010000007.1"/>
</dbReference>
<accession>A0ABS1EBN6</accession>
<dbReference type="Pfam" id="PF00378">
    <property type="entry name" value="ECH_1"/>
    <property type="match status" value="1"/>
</dbReference>
<evidence type="ECO:0000259" key="15">
    <source>
        <dbReference type="Pfam" id="PF02737"/>
    </source>
</evidence>
<evidence type="ECO:0000256" key="5">
    <source>
        <dbReference type="ARBA" id="ARBA00022832"/>
    </source>
</evidence>
<dbReference type="InterPro" id="IPR001753">
    <property type="entry name" value="Enoyl-CoA_hydra/iso"/>
</dbReference>
<dbReference type="InterPro" id="IPR050136">
    <property type="entry name" value="FA_oxidation_alpha_subunit"/>
</dbReference>
<dbReference type="SUPFAM" id="SSF48179">
    <property type="entry name" value="6-phosphogluconate dehydrogenase C-terminal domain-like"/>
    <property type="match status" value="2"/>
</dbReference>
<evidence type="ECO:0000259" key="14">
    <source>
        <dbReference type="Pfam" id="PF00725"/>
    </source>
</evidence>
<comment type="pathway">
    <text evidence="1">Lipid metabolism; fatty acid beta-oxidation.</text>
</comment>